<reference evidence="2 3" key="1">
    <citation type="submission" date="2017-07" db="EMBL/GenBank/DDBJ databases">
        <authorList>
            <person name="Talla V."/>
            <person name="Backstrom N."/>
        </authorList>
    </citation>
    <scope>NUCLEOTIDE SEQUENCE [LARGE SCALE GENOMIC DNA]</scope>
</reference>
<feature type="chain" id="PRO_5023095124" description="Ommochrome-binding protein-like" evidence="1">
    <location>
        <begin position="23"/>
        <end position="288"/>
    </location>
</feature>
<keyword evidence="1" id="KW-0732">Signal</keyword>
<gene>
    <name evidence="2" type="ORF">LSINAPIS_LOCUS14019</name>
</gene>
<feature type="signal peptide" evidence="1">
    <location>
        <begin position="1"/>
        <end position="22"/>
    </location>
</feature>
<dbReference type="EMBL" id="FZQP02006841">
    <property type="protein sequence ID" value="VVD04215.1"/>
    <property type="molecule type" value="Genomic_DNA"/>
</dbReference>
<evidence type="ECO:0008006" key="4">
    <source>
        <dbReference type="Google" id="ProtNLM"/>
    </source>
</evidence>
<name>A0A5E4R1L5_9NEOP</name>
<evidence type="ECO:0000313" key="2">
    <source>
        <dbReference type="EMBL" id="VVD04215.1"/>
    </source>
</evidence>
<keyword evidence="3" id="KW-1185">Reference proteome</keyword>
<evidence type="ECO:0000313" key="3">
    <source>
        <dbReference type="Proteomes" id="UP000324832"/>
    </source>
</evidence>
<proteinExistence type="predicted"/>
<evidence type="ECO:0000256" key="1">
    <source>
        <dbReference type="SAM" id="SignalP"/>
    </source>
</evidence>
<dbReference type="AlphaFoldDB" id="A0A5E4R1L5"/>
<dbReference type="SUPFAM" id="SSF63829">
    <property type="entry name" value="Calcium-dependent phosphotriesterase"/>
    <property type="match status" value="1"/>
</dbReference>
<organism evidence="2 3">
    <name type="scientific">Leptidea sinapis</name>
    <dbReference type="NCBI Taxonomy" id="189913"/>
    <lineage>
        <taxon>Eukaryota</taxon>
        <taxon>Metazoa</taxon>
        <taxon>Ecdysozoa</taxon>
        <taxon>Arthropoda</taxon>
        <taxon>Hexapoda</taxon>
        <taxon>Insecta</taxon>
        <taxon>Pterygota</taxon>
        <taxon>Neoptera</taxon>
        <taxon>Endopterygota</taxon>
        <taxon>Lepidoptera</taxon>
        <taxon>Glossata</taxon>
        <taxon>Ditrysia</taxon>
        <taxon>Papilionoidea</taxon>
        <taxon>Pieridae</taxon>
        <taxon>Dismorphiinae</taxon>
        <taxon>Leptidea</taxon>
    </lineage>
</organism>
<sequence length="288" mass="32382">MSPFTINMKVLILLSILASARSRATERCDGIIVNKINHEKIVLKSGINSPYQLAIDYDTGYLFFSYSANDDEVFKSAYINLKTNNFGIIPGVSGGFANAVDSRKHNVYIGGRDGLYKFDFDSKSAKHIDGTDDNIWQLFYKDELYYSRYPDEAVYMYKEGRCERVPELQDTKAMLVALDNYKNFYFTNSSGMYMHKKSNGQRGFIGDFNANGFATDINGNLFFSTPDGVYFINVEKKEVERIAAIGNAYGVAIGGDGSIIYASQNAIIRLNPTETFCIVDEFKSPFLI</sequence>
<dbReference type="Proteomes" id="UP000324832">
    <property type="component" value="Unassembled WGS sequence"/>
</dbReference>
<dbReference type="InterPro" id="IPR015943">
    <property type="entry name" value="WD40/YVTN_repeat-like_dom_sf"/>
</dbReference>
<protein>
    <recommendedName>
        <fullName evidence="4">Ommochrome-binding protein-like</fullName>
    </recommendedName>
</protein>
<accession>A0A5E4R1L5</accession>
<dbReference type="Gene3D" id="2.130.10.10">
    <property type="entry name" value="YVTN repeat-like/Quinoprotein amine dehydrogenase"/>
    <property type="match status" value="1"/>
</dbReference>